<sequence>MDRLPTGSGRSMTSGMSAPSPAAAAVSADDACAAVSGVPARGPTPAWAGPTPAWAGPTPAWAVDGVAGAAVPADPLTCGHCGGPTGSRRTPSTTWWWRSTGTRGAARPTVGNSAVTASSAVGSGTGATVGAIVGAAAVSPTRADGGSGPPGTAWGGAADDSGAPEGRAAEGAVAVGGAAEDWAAGDAVAVGGAAEDWAAEGAVAVGGAAEDWAAVGGAAADGTAEGGVAEKRAAEGGAAGGGAAVSVDGGSGAACRGGGGQSGGRGGAAVVAVPAARPGSRSAPVCRRAASSGTASPSLRDVSPGCGASAVTAPLDYAAPWRARS</sequence>
<feature type="region of interest" description="Disordered" evidence="1">
    <location>
        <begin position="1"/>
        <end position="21"/>
    </location>
</feature>
<reference evidence="2 3" key="1">
    <citation type="submission" date="2019-02" db="EMBL/GenBank/DDBJ databases">
        <title>Sequencing the genomes of 1000 actinobacteria strains.</title>
        <authorList>
            <person name="Klenk H.-P."/>
        </authorList>
    </citation>
    <scope>NUCLEOTIDE SEQUENCE [LARGE SCALE GENOMIC DNA]</scope>
    <source>
        <strain evidence="2 3">DSM 45162</strain>
    </source>
</reference>
<dbReference type="Proteomes" id="UP000292564">
    <property type="component" value="Unassembled WGS sequence"/>
</dbReference>
<accession>A0A4Q7ZIP6</accession>
<feature type="region of interest" description="Disordered" evidence="1">
    <location>
        <begin position="277"/>
        <end position="310"/>
    </location>
</feature>
<proteinExistence type="predicted"/>
<name>A0A4Q7ZIP6_9ACTN</name>
<evidence type="ECO:0000313" key="2">
    <source>
        <dbReference type="EMBL" id="RZU50331.1"/>
    </source>
</evidence>
<evidence type="ECO:0000313" key="3">
    <source>
        <dbReference type="Proteomes" id="UP000292564"/>
    </source>
</evidence>
<comment type="caution">
    <text evidence="2">The sequence shown here is derived from an EMBL/GenBank/DDBJ whole genome shotgun (WGS) entry which is preliminary data.</text>
</comment>
<dbReference type="AlphaFoldDB" id="A0A4Q7ZIP6"/>
<keyword evidence="3" id="KW-1185">Reference proteome</keyword>
<evidence type="ECO:0000256" key="1">
    <source>
        <dbReference type="SAM" id="MobiDB-lite"/>
    </source>
</evidence>
<dbReference type="EMBL" id="SHKY01000001">
    <property type="protein sequence ID" value="RZU50331.1"/>
    <property type="molecule type" value="Genomic_DNA"/>
</dbReference>
<feature type="region of interest" description="Disordered" evidence="1">
    <location>
        <begin position="140"/>
        <end position="173"/>
    </location>
</feature>
<organism evidence="2 3">
    <name type="scientific">Krasilnikovia cinnamomea</name>
    <dbReference type="NCBI Taxonomy" id="349313"/>
    <lineage>
        <taxon>Bacteria</taxon>
        <taxon>Bacillati</taxon>
        <taxon>Actinomycetota</taxon>
        <taxon>Actinomycetes</taxon>
        <taxon>Micromonosporales</taxon>
        <taxon>Micromonosporaceae</taxon>
        <taxon>Krasilnikovia</taxon>
    </lineage>
</organism>
<feature type="compositionally biased region" description="Low complexity" evidence="1">
    <location>
        <begin position="150"/>
        <end position="173"/>
    </location>
</feature>
<protein>
    <submittedName>
        <fullName evidence="2">Uncharacterized protein</fullName>
    </submittedName>
</protein>
<gene>
    <name evidence="2" type="ORF">EV385_2099</name>
</gene>